<comment type="caution">
    <text evidence="2">The sequence shown here is derived from an EMBL/GenBank/DDBJ whole genome shotgun (WGS) entry which is preliminary data.</text>
</comment>
<dbReference type="SUPFAM" id="SSF52047">
    <property type="entry name" value="RNI-like"/>
    <property type="match status" value="1"/>
</dbReference>
<gene>
    <name evidence="2" type="ORF">IW261DRAFT_1612989</name>
</gene>
<dbReference type="Proteomes" id="UP001175227">
    <property type="component" value="Unassembled WGS sequence"/>
</dbReference>
<dbReference type="Gene3D" id="3.80.10.10">
    <property type="entry name" value="Ribonuclease Inhibitor"/>
    <property type="match status" value="1"/>
</dbReference>
<dbReference type="PROSITE" id="PS50181">
    <property type="entry name" value="FBOX"/>
    <property type="match status" value="1"/>
</dbReference>
<reference evidence="2" key="1">
    <citation type="submission" date="2023-06" db="EMBL/GenBank/DDBJ databases">
        <authorList>
            <consortium name="Lawrence Berkeley National Laboratory"/>
            <person name="Ahrendt S."/>
            <person name="Sahu N."/>
            <person name="Indic B."/>
            <person name="Wong-Bajracharya J."/>
            <person name="Merenyi Z."/>
            <person name="Ke H.-M."/>
            <person name="Monk M."/>
            <person name="Kocsube S."/>
            <person name="Drula E."/>
            <person name="Lipzen A."/>
            <person name="Balint B."/>
            <person name="Henrissat B."/>
            <person name="Andreopoulos B."/>
            <person name="Martin F.M."/>
            <person name="Harder C.B."/>
            <person name="Rigling D."/>
            <person name="Ford K.L."/>
            <person name="Foster G.D."/>
            <person name="Pangilinan J."/>
            <person name="Papanicolaou A."/>
            <person name="Barry K."/>
            <person name="LaButti K."/>
            <person name="Viragh M."/>
            <person name="Koriabine M."/>
            <person name="Yan M."/>
            <person name="Riley R."/>
            <person name="Champramary S."/>
            <person name="Plett K.L."/>
            <person name="Tsai I.J."/>
            <person name="Slot J."/>
            <person name="Sipos G."/>
            <person name="Plett J."/>
            <person name="Nagy L.G."/>
            <person name="Grigoriev I.V."/>
        </authorList>
    </citation>
    <scope>NUCLEOTIDE SEQUENCE</scope>
    <source>
        <strain evidence="2">ICMP 16352</strain>
    </source>
</reference>
<accession>A0AA39NKW3</accession>
<dbReference type="InterPro" id="IPR032675">
    <property type="entry name" value="LRR_dom_sf"/>
</dbReference>
<dbReference type="EMBL" id="JAUEPR010000075">
    <property type="protein sequence ID" value="KAK0467521.1"/>
    <property type="molecule type" value="Genomic_DNA"/>
</dbReference>
<feature type="domain" description="F-box" evidence="1">
    <location>
        <begin position="1"/>
        <end position="46"/>
    </location>
</feature>
<sequence length="280" mass="31258">MQLLDLPHELLSYVMHFADPDTLRALCLTGKRIFHTIARDLLRRNLTVRLGPDKKSTPDIFSFDAGHLAAIRFLSIIVDGFSDLGATSLSSVLVSMVNITHIRVSGGSGNFLRLVLENKKRSELGTLEFDQCDAEPQDFLDMAGISIRDLHISRCHANVRFLLGPFTVRNLEVRGLGLDGECMRIGVTLRRLTDAHLSQLRRLSLVGTCCHGGCRDLLHMVRAFESPFSSLEELVLDIPLSNNIHRKLMQLLPAFPVLKNCRVFSRNNEDSLGVFSLVSP</sequence>
<evidence type="ECO:0000313" key="3">
    <source>
        <dbReference type="Proteomes" id="UP001175227"/>
    </source>
</evidence>
<dbReference type="InterPro" id="IPR001810">
    <property type="entry name" value="F-box_dom"/>
</dbReference>
<name>A0AA39NKW3_9AGAR</name>
<evidence type="ECO:0000313" key="2">
    <source>
        <dbReference type="EMBL" id="KAK0467521.1"/>
    </source>
</evidence>
<evidence type="ECO:0000259" key="1">
    <source>
        <dbReference type="PROSITE" id="PS50181"/>
    </source>
</evidence>
<dbReference type="SUPFAM" id="SSF81383">
    <property type="entry name" value="F-box domain"/>
    <property type="match status" value="1"/>
</dbReference>
<organism evidence="2 3">
    <name type="scientific">Armillaria novae-zelandiae</name>
    <dbReference type="NCBI Taxonomy" id="153914"/>
    <lineage>
        <taxon>Eukaryota</taxon>
        <taxon>Fungi</taxon>
        <taxon>Dikarya</taxon>
        <taxon>Basidiomycota</taxon>
        <taxon>Agaricomycotina</taxon>
        <taxon>Agaricomycetes</taxon>
        <taxon>Agaricomycetidae</taxon>
        <taxon>Agaricales</taxon>
        <taxon>Marasmiineae</taxon>
        <taxon>Physalacriaceae</taxon>
        <taxon>Armillaria</taxon>
    </lineage>
</organism>
<dbReference type="InterPro" id="IPR036047">
    <property type="entry name" value="F-box-like_dom_sf"/>
</dbReference>
<dbReference type="AlphaFoldDB" id="A0AA39NKW3"/>
<proteinExistence type="predicted"/>
<protein>
    <recommendedName>
        <fullName evidence="1">F-box domain-containing protein</fullName>
    </recommendedName>
</protein>
<keyword evidence="3" id="KW-1185">Reference proteome</keyword>